<dbReference type="AlphaFoldDB" id="A0A0G3ELN2"/>
<dbReference type="RefSeq" id="WP_052882333.1">
    <property type="nucleotide sequence ID" value="NZ_CP010904.1"/>
</dbReference>
<gene>
    <name evidence="2" type="ORF">L21SP4_01827</name>
</gene>
<dbReference type="EMBL" id="CP010904">
    <property type="protein sequence ID" value="AKJ65064.1"/>
    <property type="molecule type" value="Genomic_DNA"/>
</dbReference>
<dbReference type="Proteomes" id="UP000035268">
    <property type="component" value="Chromosome"/>
</dbReference>
<keyword evidence="3" id="KW-1185">Reference proteome</keyword>
<dbReference type="OrthoDB" id="9812981at2"/>
<dbReference type="STRING" id="1307763.L21SP4_01827"/>
<protein>
    <recommendedName>
        <fullName evidence="4">Methane oxygenase PmoA</fullName>
    </recommendedName>
</protein>
<sequence precursor="true">MKTLLMTLTAAGLLIGTGTAGSTLDGSPWSWDKDPGKSLTLTGPSGVVCRLNFDADEPKPWIHPLNTTDGRTLTWLSPPDHPWHWGLWFSWKYINHVNFWEMNRKTGRIAGRTTIRNAEIVQADREAGVVRMTLEYAPRDREGEPWMRETRTIRIGTPRPDGSYRIDWAMRCTALSDLELGRNPKPRRGYGGFSFRGAKGFFPVTMRGAGGRPGNDLFGQRAPWASASGPVDGKTAAVAIFDHPSNPDHPAHWFVRSRKIGDGQPYTFLNPALLYEEDRTLQAGETMDLIYGVLVVPHEAEDEVLEAEFVRFGRETEP</sequence>
<evidence type="ECO:0008006" key="4">
    <source>
        <dbReference type="Google" id="ProtNLM"/>
    </source>
</evidence>
<proteinExistence type="predicted"/>
<feature type="signal peptide" evidence="1">
    <location>
        <begin position="1"/>
        <end position="20"/>
    </location>
</feature>
<reference evidence="2 3" key="2">
    <citation type="journal article" date="2016" name="ISME J.">
        <title>Characterization of the first cultured representative of Verrucomicrobia subdivision 5 indicates the proposal of a novel phylum.</title>
        <authorList>
            <person name="Spring S."/>
            <person name="Bunk B."/>
            <person name="Sproer C."/>
            <person name="Schumann P."/>
            <person name="Rohde M."/>
            <person name="Tindall B.J."/>
            <person name="Klenk H.P."/>
        </authorList>
    </citation>
    <scope>NUCLEOTIDE SEQUENCE [LARGE SCALE GENOMIC DNA]</scope>
    <source>
        <strain evidence="2 3">L21-Fru-AB</strain>
    </source>
</reference>
<keyword evidence="1" id="KW-0732">Signal</keyword>
<name>A0A0G3ELN2_9BACT</name>
<organism evidence="2 3">
    <name type="scientific">Kiritimatiella glycovorans</name>
    <dbReference type="NCBI Taxonomy" id="1307763"/>
    <lineage>
        <taxon>Bacteria</taxon>
        <taxon>Pseudomonadati</taxon>
        <taxon>Kiritimatiellota</taxon>
        <taxon>Kiritimatiellia</taxon>
        <taxon>Kiritimatiellales</taxon>
        <taxon>Kiritimatiellaceae</taxon>
        <taxon>Kiritimatiella</taxon>
    </lineage>
</organism>
<evidence type="ECO:0000313" key="3">
    <source>
        <dbReference type="Proteomes" id="UP000035268"/>
    </source>
</evidence>
<evidence type="ECO:0000256" key="1">
    <source>
        <dbReference type="SAM" id="SignalP"/>
    </source>
</evidence>
<dbReference type="Pfam" id="PF14100">
    <property type="entry name" value="DUF6807"/>
    <property type="match status" value="1"/>
</dbReference>
<dbReference type="InterPro" id="IPR029475">
    <property type="entry name" value="DUF6807"/>
</dbReference>
<reference evidence="3" key="1">
    <citation type="submission" date="2015-02" db="EMBL/GenBank/DDBJ databases">
        <title>Description and complete genome sequence of the first cultured representative of the subdivision 5 of the Verrucomicrobia phylum.</title>
        <authorList>
            <person name="Spring S."/>
            <person name="Bunk B."/>
            <person name="Sproer C."/>
            <person name="Klenk H.-P."/>
        </authorList>
    </citation>
    <scope>NUCLEOTIDE SEQUENCE [LARGE SCALE GENOMIC DNA]</scope>
    <source>
        <strain evidence="3">L21-Fru-AB</strain>
    </source>
</reference>
<dbReference type="KEGG" id="vbl:L21SP4_01827"/>
<accession>A0A0G3ELN2</accession>
<evidence type="ECO:0000313" key="2">
    <source>
        <dbReference type="EMBL" id="AKJ65064.1"/>
    </source>
</evidence>
<feature type="chain" id="PRO_5005184275" description="Methane oxygenase PmoA" evidence="1">
    <location>
        <begin position="21"/>
        <end position="318"/>
    </location>
</feature>